<evidence type="ECO:0000256" key="2">
    <source>
        <dbReference type="SAM" id="Phobius"/>
    </source>
</evidence>
<evidence type="ECO:0000256" key="1">
    <source>
        <dbReference type="SAM" id="MobiDB-lite"/>
    </source>
</evidence>
<feature type="transmembrane region" description="Helical" evidence="2">
    <location>
        <begin position="43"/>
        <end position="63"/>
    </location>
</feature>
<evidence type="ECO:0000313" key="5">
    <source>
        <dbReference type="Proteomes" id="UP000612585"/>
    </source>
</evidence>
<dbReference type="EMBL" id="BOPG01000055">
    <property type="protein sequence ID" value="GIJ60440.1"/>
    <property type="molecule type" value="Genomic_DNA"/>
</dbReference>
<feature type="transmembrane region" description="Helical" evidence="2">
    <location>
        <begin position="12"/>
        <end position="31"/>
    </location>
</feature>
<dbReference type="PROSITE" id="PS51173">
    <property type="entry name" value="CBM2"/>
    <property type="match status" value="1"/>
</dbReference>
<dbReference type="GO" id="GO:0004553">
    <property type="term" value="F:hydrolase activity, hydrolyzing O-glycosyl compounds"/>
    <property type="evidence" value="ECO:0007669"/>
    <property type="project" value="InterPro"/>
</dbReference>
<evidence type="ECO:0000313" key="4">
    <source>
        <dbReference type="EMBL" id="GIJ60440.1"/>
    </source>
</evidence>
<feature type="region of interest" description="Disordered" evidence="1">
    <location>
        <begin position="69"/>
        <end position="138"/>
    </location>
</feature>
<dbReference type="AlphaFoldDB" id="A0A8J3ZF17"/>
<protein>
    <recommendedName>
        <fullName evidence="3">CBM2 domain-containing protein</fullName>
    </recommendedName>
</protein>
<keyword evidence="2" id="KW-0472">Membrane</keyword>
<dbReference type="GO" id="GO:0005975">
    <property type="term" value="P:carbohydrate metabolic process"/>
    <property type="evidence" value="ECO:0007669"/>
    <property type="project" value="InterPro"/>
</dbReference>
<sequence length="248" mass="24755">MKNVPSRPRPRSLPVVVLTAIISVFTAVGRPFRWGRLPTYQQIAVGIGAGIVVIGLAVLLMGVRWDSSIPTSGPRRAAADGTPTAKPGTGTRTPTASEISPSTDGSTPPPVLGAPTGGAPTPSAPGGSGRAGSGGRAEPLRARFSKVAGSESLTRYRATVTVTNPGQVAASSWTVAITLPRETLTLSDVEGATVSRNGATWTVVPAASVGTVAAGGSVSVSFQVNGAAVFDATPTACTINGQACTGLG</sequence>
<dbReference type="Pfam" id="PF00553">
    <property type="entry name" value="CBM_2"/>
    <property type="match status" value="1"/>
</dbReference>
<dbReference type="SUPFAM" id="SSF49384">
    <property type="entry name" value="Carbohydrate-binding domain"/>
    <property type="match status" value="1"/>
</dbReference>
<dbReference type="Gene3D" id="2.60.40.290">
    <property type="match status" value="1"/>
</dbReference>
<dbReference type="InterPro" id="IPR008965">
    <property type="entry name" value="CBM2/CBM3_carb-bd_dom_sf"/>
</dbReference>
<dbReference type="RefSeq" id="WP_204004752.1">
    <property type="nucleotide sequence ID" value="NZ_BOPG01000055.1"/>
</dbReference>
<dbReference type="GO" id="GO:0030247">
    <property type="term" value="F:polysaccharide binding"/>
    <property type="evidence" value="ECO:0007669"/>
    <property type="project" value="UniProtKB-UniRule"/>
</dbReference>
<dbReference type="Proteomes" id="UP000612585">
    <property type="component" value="Unassembled WGS sequence"/>
</dbReference>
<feature type="compositionally biased region" description="Polar residues" evidence="1">
    <location>
        <begin position="90"/>
        <end position="106"/>
    </location>
</feature>
<evidence type="ECO:0000259" key="3">
    <source>
        <dbReference type="PROSITE" id="PS51173"/>
    </source>
</evidence>
<proteinExistence type="predicted"/>
<keyword evidence="2" id="KW-0812">Transmembrane</keyword>
<feature type="compositionally biased region" description="Low complexity" evidence="1">
    <location>
        <begin position="113"/>
        <end position="125"/>
    </location>
</feature>
<name>A0A8J3ZF17_9ACTN</name>
<dbReference type="SMART" id="SM00637">
    <property type="entry name" value="CBD_II"/>
    <property type="match status" value="1"/>
</dbReference>
<organism evidence="4 5">
    <name type="scientific">Virgisporangium aurantiacum</name>
    <dbReference type="NCBI Taxonomy" id="175570"/>
    <lineage>
        <taxon>Bacteria</taxon>
        <taxon>Bacillati</taxon>
        <taxon>Actinomycetota</taxon>
        <taxon>Actinomycetes</taxon>
        <taxon>Micromonosporales</taxon>
        <taxon>Micromonosporaceae</taxon>
        <taxon>Virgisporangium</taxon>
    </lineage>
</organism>
<gene>
    <name evidence="4" type="ORF">Vau01_079560</name>
</gene>
<dbReference type="InterPro" id="IPR001919">
    <property type="entry name" value="CBD2"/>
</dbReference>
<feature type="domain" description="CBM2" evidence="3">
    <location>
        <begin position="122"/>
        <end position="247"/>
    </location>
</feature>
<keyword evidence="5" id="KW-1185">Reference proteome</keyword>
<feature type="compositionally biased region" description="Gly residues" evidence="1">
    <location>
        <begin position="126"/>
        <end position="135"/>
    </location>
</feature>
<dbReference type="InterPro" id="IPR012291">
    <property type="entry name" value="CBM2_carb-bd_dom_sf"/>
</dbReference>
<comment type="caution">
    <text evidence="4">The sequence shown here is derived from an EMBL/GenBank/DDBJ whole genome shotgun (WGS) entry which is preliminary data.</text>
</comment>
<keyword evidence="2" id="KW-1133">Transmembrane helix</keyword>
<reference evidence="4" key="1">
    <citation type="submission" date="2021-01" db="EMBL/GenBank/DDBJ databases">
        <title>Whole genome shotgun sequence of Virgisporangium aurantiacum NBRC 16421.</title>
        <authorList>
            <person name="Komaki H."/>
            <person name="Tamura T."/>
        </authorList>
    </citation>
    <scope>NUCLEOTIDE SEQUENCE</scope>
    <source>
        <strain evidence="4">NBRC 16421</strain>
    </source>
</reference>
<accession>A0A8J3ZF17</accession>